<keyword evidence="3" id="KW-1185">Reference proteome</keyword>
<accession>A0A8R2M6I6</accession>
<reference evidence="2" key="2">
    <citation type="submission" date="2022-06" db="UniProtKB">
        <authorList>
            <consortium name="EnsemblMetazoa"/>
        </authorList>
    </citation>
    <scope>IDENTIFICATION</scope>
    <source>
        <strain evidence="2">p50T (Dazao)</strain>
    </source>
</reference>
<dbReference type="RefSeq" id="XP_062531849.1">
    <property type="nucleotide sequence ID" value="XM_062675865.1"/>
</dbReference>
<name>A0A8R2M6I6_BOMMO</name>
<dbReference type="RefSeq" id="XP_037875832.1">
    <property type="nucleotide sequence ID" value="XM_038019904.2"/>
</dbReference>
<protein>
    <submittedName>
        <fullName evidence="2">Uncharacterized protein</fullName>
    </submittedName>
</protein>
<dbReference type="Proteomes" id="UP000005204">
    <property type="component" value="Unassembled WGS sequence"/>
</dbReference>
<keyword evidence="1" id="KW-0732">Signal</keyword>
<feature type="chain" id="PRO_5035725234" evidence="1">
    <location>
        <begin position="22"/>
        <end position="118"/>
    </location>
</feature>
<proteinExistence type="predicted"/>
<evidence type="ECO:0000313" key="3">
    <source>
        <dbReference type="Proteomes" id="UP000005204"/>
    </source>
</evidence>
<feature type="signal peptide" evidence="1">
    <location>
        <begin position="1"/>
        <end position="21"/>
    </location>
</feature>
<dbReference type="AlphaFoldDB" id="A0A8R2M6I6"/>
<dbReference type="GeneID" id="101745614"/>
<dbReference type="RefSeq" id="XP_062531848.1">
    <property type="nucleotide sequence ID" value="XM_062675864.1"/>
</dbReference>
<organism evidence="2 3">
    <name type="scientific">Bombyx mori</name>
    <name type="common">Silk moth</name>
    <dbReference type="NCBI Taxonomy" id="7091"/>
    <lineage>
        <taxon>Eukaryota</taxon>
        <taxon>Metazoa</taxon>
        <taxon>Ecdysozoa</taxon>
        <taxon>Arthropoda</taxon>
        <taxon>Hexapoda</taxon>
        <taxon>Insecta</taxon>
        <taxon>Pterygota</taxon>
        <taxon>Neoptera</taxon>
        <taxon>Endopterygota</taxon>
        <taxon>Lepidoptera</taxon>
        <taxon>Glossata</taxon>
        <taxon>Ditrysia</taxon>
        <taxon>Bombycoidea</taxon>
        <taxon>Bombycidae</taxon>
        <taxon>Bombycinae</taxon>
        <taxon>Bombyx</taxon>
    </lineage>
</organism>
<evidence type="ECO:0000256" key="1">
    <source>
        <dbReference type="SAM" id="SignalP"/>
    </source>
</evidence>
<evidence type="ECO:0000313" key="2">
    <source>
        <dbReference type="EnsemblMetazoa" id="XP_037875832.1"/>
    </source>
</evidence>
<reference evidence="3" key="1">
    <citation type="journal article" date="2008" name="Insect Biochem. Mol. Biol.">
        <title>The genome of a lepidopteran model insect, the silkworm Bombyx mori.</title>
        <authorList>
            <consortium name="International Silkworm Genome Consortium"/>
        </authorList>
    </citation>
    <scope>NUCLEOTIDE SEQUENCE [LARGE SCALE GENOMIC DNA]</scope>
    <source>
        <strain evidence="3">p50T</strain>
    </source>
</reference>
<dbReference type="EnsemblMetazoa" id="XM_038019904.1">
    <property type="protein sequence ID" value="XP_037875832.1"/>
    <property type="gene ID" value="LOC101745614"/>
</dbReference>
<sequence>MKNVSKSRLLLLFVLFGALTALMPEENFSAANINNSNVPDTDATQRNCTTGNGTPGSCVLRRYCDYGTVFIDFTLYAPRKYVRQCGDKEACCPFTAQLPVLQANTSEDDASFEFDEND</sequence>